<evidence type="ECO:0000256" key="4">
    <source>
        <dbReference type="ARBA" id="ARBA00022692"/>
    </source>
</evidence>
<feature type="transmembrane region" description="Helical" evidence="7">
    <location>
        <begin position="296"/>
        <end position="317"/>
    </location>
</feature>
<comment type="similarity">
    <text evidence="2">Belongs to the SLC29A/ENT transporter (TC 2.A.57) family.</text>
</comment>
<evidence type="ECO:0000256" key="6">
    <source>
        <dbReference type="ARBA" id="ARBA00023136"/>
    </source>
</evidence>
<dbReference type="PANTHER" id="PTHR10332:SF10">
    <property type="entry name" value="EQUILIBRATIVE NUCLEOSIDE TRANSPORTER 4"/>
    <property type="match status" value="1"/>
</dbReference>
<dbReference type="GeneID" id="9627459"/>
<feature type="transmembrane region" description="Helical" evidence="7">
    <location>
        <begin position="87"/>
        <end position="106"/>
    </location>
</feature>
<feature type="transmembrane region" description="Helical" evidence="7">
    <location>
        <begin position="55"/>
        <end position="75"/>
    </location>
</feature>
<reference evidence="8 9" key="1">
    <citation type="journal article" date="2010" name="Science">
        <title>Genomic analysis of organismal complexity in the multicellular green alga Volvox carteri.</title>
        <authorList>
            <person name="Prochnik S.E."/>
            <person name="Umen J."/>
            <person name="Nedelcu A.M."/>
            <person name="Hallmann A."/>
            <person name="Miller S.M."/>
            <person name="Nishii I."/>
            <person name="Ferris P."/>
            <person name="Kuo A."/>
            <person name="Mitros T."/>
            <person name="Fritz-Laylin L.K."/>
            <person name="Hellsten U."/>
            <person name="Chapman J."/>
            <person name="Simakov O."/>
            <person name="Rensing S.A."/>
            <person name="Terry A."/>
            <person name="Pangilinan J."/>
            <person name="Kapitonov V."/>
            <person name="Jurka J."/>
            <person name="Salamov A."/>
            <person name="Shapiro H."/>
            <person name="Schmutz J."/>
            <person name="Grimwood J."/>
            <person name="Lindquist E."/>
            <person name="Lucas S."/>
            <person name="Grigoriev I.V."/>
            <person name="Schmitt R."/>
            <person name="Kirk D."/>
            <person name="Rokhsar D.S."/>
        </authorList>
    </citation>
    <scope>NUCLEOTIDE SEQUENCE [LARGE SCALE GENOMIC DNA]</scope>
    <source>
        <strain evidence="9">f. Nagariensis / Eve</strain>
    </source>
</reference>
<dbReference type="OrthoDB" id="1856718at2759"/>
<keyword evidence="4 7" id="KW-0812">Transmembrane</keyword>
<feature type="transmembrane region" description="Helical" evidence="7">
    <location>
        <begin position="420"/>
        <end position="441"/>
    </location>
</feature>
<feature type="transmembrane region" description="Helical" evidence="7">
    <location>
        <begin position="350"/>
        <end position="373"/>
    </location>
</feature>
<keyword evidence="6 7" id="KW-0472">Membrane</keyword>
<proteinExistence type="inferred from homology"/>
<evidence type="ECO:0000256" key="1">
    <source>
        <dbReference type="ARBA" id="ARBA00004141"/>
    </source>
</evidence>
<evidence type="ECO:0000256" key="7">
    <source>
        <dbReference type="SAM" id="Phobius"/>
    </source>
</evidence>
<sequence>MAKEEVQDRYGVVYFIFVLLGTGTLLPWNVFLTEKEFYDVRLHVQPYNGYITENFMSLFCLVFNTANLVALAFLVKFQKHLSLRVLVLQPLVITFIMLLSTAALALRTDIPGDLMAKFTLPSLALMGLCMAFLQGGTMQLASIFSITHIRGVVSGIAVGGLVTSVLSFVSQLRAQGGSGGSDEPQTALDVAPAAFMYFSASAAVIGACIAGYWAIPLLPYGRYKLLLAGIIDDPKERKMLTVDEDYEEPLLTVVESPDSGPSTSTGTRTETTRAAIVSIESDYTIYSRTWQQRNAFHIYCAALFLCLCVTMSTHPGISSFICSVDNPAKVSPCASRNDKPGILGRIEGDLFVPVLFVLFSLGDFLGRFLSGYGPWAHGAPKPLSILAYAVLRCAVAGAVLFCHLVTPTPWLLDEYLSQDYWPWAVILLLGCTQGHLISTICMHAPSTLMPTEQSKYGPVTSFAISAGCFVGSFVSMGLSSAFQSH</sequence>
<feature type="transmembrane region" description="Helical" evidence="7">
    <location>
        <begin position="385"/>
        <end position="408"/>
    </location>
</feature>
<dbReference type="KEGG" id="vcn:VOLCADRAFT_105694"/>
<dbReference type="Proteomes" id="UP000001058">
    <property type="component" value="Unassembled WGS sequence"/>
</dbReference>
<feature type="transmembrane region" description="Helical" evidence="7">
    <location>
        <begin position="12"/>
        <end position="31"/>
    </location>
</feature>
<keyword evidence="3" id="KW-0813">Transport</keyword>
<dbReference type="FunCoup" id="D8U2E3">
    <property type="interactions" value="727"/>
</dbReference>
<name>D8U2E3_VOLCA</name>
<dbReference type="eggNOG" id="KOG1479">
    <property type="taxonomic scope" value="Eukaryota"/>
</dbReference>
<feature type="transmembrane region" description="Helical" evidence="7">
    <location>
        <begin position="118"/>
        <end position="140"/>
    </location>
</feature>
<feature type="transmembrane region" description="Helical" evidence="7">
    <location>
        <begin position="462"/>
        <end position="482"/>
    </location>
</feature>
<dbReference type="Pfam" id="PF01733">
    <property type="entry name" value="Nucleoside_tran"/>
    <property type="match status" value="1"/>
</dbReference>
<dbReference type="GO" id="GO:0005886">
    <property type="term" value="C:plasma membrane"/>
    <property type="evidence" value="ECO:0007669"/>
    <property type="project" value="TreeGrafter"/>
</dbReference>
<dbReference type="AlphaFoldDB" id="D8U2E3"/>
<comment type="subcellular location">
    <subcellularLocation>
        <location evidence="1">Membrane</location>
        <topology evidence="1">Multi-pass membrane protein</topology>
    </subcellularLocation>
</comment>
<accession>D8U2E3</accession>
<feature type="transmembrane region" description="Helical" evidence="7">
    <location>
        <begin position="194"/>
        <end position="215"/>
    </location>
</feature>
<feature type="transmembrane region" description="Helical" evidence="7">
    <location>
        <begin position="152"/>
        <end position="174"/>
    </location>
</feature>
<dbReference type="RefSeq" id="XP_002952799.1">
    <property type="nucleotide sequence ID" value="XM_002952753.1"/>
</dbReference>
<keyword evidence="9" id="KW-1185">Reference proteome</keyword>
<evidence type="ECO:0008006" key="10">
    <source>
        <dbReference type="Google" id="ProtNLM"/>
    </source>
</evidence>
<dbReference type="PANTHER" id="PTHR10332">
    <property type="entry name" value="EQUILIBRATIVE NUCLEOSIDE TRANSPORTER"/>
    <property type="match status" value="1"/>
</dbReference>
<evidence type="ECO:0000256" key="5">
    <source>
        <dbReference type="ARBA" id="ARBA00022989"/>
    </source>
</evidence>
<gene>
    <name evidence="8" type="ORF">VOLCADRAFT_105694</name>
</gene>
<evidence type="ECO:0000313" key="9">
    <source>
        <dbReference type="Proteomes" id="UP000001058"/>
    </source>
</evidence>
<keyword evidence="5 7" id="KW-1133">Transmembrane helix</keyword>
<protein>
    <recommendedName>
        <fullName evidence="10">Equilibrative nucleoside transporter</fullName>
    </recommendedName>
</protein>
<dbReference type="InParanoid" id="D8U2E3"/>
<dbReference type="STRING" id="3068.D8U2E3"/>
<evidence type="ECO:0000313" key="8">
    <source>
        <dbReference type="EMBL" id="EFJ46049.1"/>
    </source>
</evidence>
<dbReference type="PIRSF" id="PIRSF016379">
    <property type="entry name" value="ENT"/>
    <property type="match status" value="1"/>
</dbReference>
<dbReference type="EMBL" id="GL378353">
    <property type="protein sequence ID" value="EFJ46049.1"/>
    <property type="molecule type" value="Genomic_DNA"/>
</dbReference>
<evidence type="ECO:0000256" key="2">
    <source>
        <dbReference type="ARBA" id="ARBA00007965"/>
    </source>
</evidence>
<evidence type="ECO:0000256" key="3">
    <source>
        <dbReference type="ARBA" id="ARBA00022448"/>
    </source>
</evidence>
<dbReference type="InterPro" id="IPR002259">
    <property type="entry name" value="Eqnu_transpt"/>
</dbReference>
<dbReference type="GO" id="GO:0005337">
    <property type="term" value="F:nucleoside transmembrane transporter activity"/>
    <property type="evidence" value="ECO:0007669"/>
    <property type="project" value="InterPro"/>
</dbReference>
<organism evidence="9">
    <name type="scientific">Volvox carteri f. nagariensis</name>
    <dbReference type="NCBI Taxonomy" id="3068"/>
    <lineage>
        <taxon>Eukaryota</taxon>
        <taxon>Viridiplantae</taxon>
        <taxon>Chlorophyta</taxon>
        <taxon>core chlorophytes</taxon>
        <taxon>Chlorophyceae</taxon>
        <taxon>CS clade</taxon>
        <taxon>Chlamydomonadales</taxon>
        <taxon>Volvocaceae</taxon>
        <taxon>Volvox</taxon>
    </lineage>
</organism>